<evidence type="ECO:0000256" key="1">
    <source>
        <dbReference type="ARBA" id="ARBA00004196"/>
    </source>
</evidence>
<dbReference type="Gene3D" id="2.40.30.170">
    <property type="match status" value="1"/>
</dbReference>
<dbReference type="GO" id="GO:0030313">
    <property type="term" value="C:cell envelope"/>
    <property type="evidence" value="ECO:0007669"/>
    <property type="project" value="UniProtKB-SubCell"/>
</dbReference>
<dbReference type="EMBL" id="SNWP01000014">
    <property type="protein sequence ID" value="TDO25162.1"/>
    <property type="molecule type" value="Genomic_DNA"/>
</dbReference>
<dbReference type="PANTHER" id="PTHR32347">
    <property type="entry name" value="EFFLUX SYSTEM COMPONENT YKNX-RELATED"/>
    <property type="match status" value="1"/>
</dbReference>
<dbReference type="PANTHER" id="PTHR32347:SF23">
    <property type="entry name" value="BLL5650 PROTEIN"/>
    <property type="match status" value="1"/>
</dbReference>
<name>A0A4R6IRT3_9BACT</name>
<evidence type="ECO:0000313" key="4">
    <source>
        <dbReference type="EMBL" id="TDO25162.1"/>
    </source>
</evidence>
<dbReference type="PROSITE" id="PS51257">
    <property type="entry name" value="PROKAR_LIPOPROTEIN"/>
    <property type="match status" value="1"/>
</dbReference>
<dbReference type="AlphaFoldDB" id="A0A4R6IRT3"/>
<keyword evidence="2 3" id="KW-0175">Coiled coil</keyword>
<dbReference type="Proteomes" id="UP000295741">
    <property type="component" value="Unassembled WGS sequence"/>
</dbReference>
<sequence length="315" mass="34766">MKLSNFFFGTASLLLLASCKTGDDQFDAQGTFEADEVLVSAEIPGKLTSFTIQEGDTLAAGAMVGQVDALNLSLQKEQVQASIAALNQKTADEQPQLQLLKDQLALQEVQLQNLQKEKARIERLLKMDAATGKQLDDISFQLDALQKQMMVTKQQVAVQVNNIRTQNRSILSEADPLKMKAEQIDDQIKRASIINPIQGTVLTKYAEQGEITSMGKALYKIADLSTLTLRAYITGNQLPAIKLGQTVTVYTDNGKDGYDQHSGTITWIADKAEFTPKTIQTKEERANLVYAVKIKVKNNGFLKLGMYGEITFQNQ</sequence>
<comment type="caution">
    <text evidence="4">The sequence shown here is derived from an EMBL/GenBank/DDBJ whole genome shotgun (WGS) entry which is preliminary data.</text>
</comment>
<dbReference type="InterPro" id="IPR050465">
    <property type="entry name" value="UPF0194_transport"/>
</dbReference>
<protein>
    <submittedName>
        <fullName evidence="4">HlyD family secretion protein</fullName>
    </submittedName>
</protein>
<feature type="coiled-coil region" evidence="3">
    <location>
        <begin position="69"/>
        <end position="131"/>
    </location>
</feature>
<keyword evidence="5" id="KW-1185">Reference proteome</keyword>
<dbReference type="RefSeq" id="WP_133475730.1">
    <property type="nucleotide sequence ID" value="NZ_SNWP01000014.1"/>
</dbReference>
<evidence type="ECO:0000256" key="2">
    <source>
        <dbReference type="ARBA" id="ARBA00023054"/>
    </source>
</evidence>
<evidence type="ECO:0000313" key="5">
    <source>
        <dbReference type="Proteomes" id="UP000295741"/>
    </source>
</evidence>
<dbReference type="OrthoDB" id="9778236at2"/>
<proteinExistence type="predicted"/>
<accession>A0A4R6IRT3</accession>
<reference evidence="4 5" key="1">
    <citation type="submission" date="2019-03" db="EMBL/GenBank/DDBJ databases">
        <title>Genomic Encyclopedia of Archaeal and Bacterial Type Strains, Phase II (KMG-II): from individual species to whole genera.</title>
        <authorList>
            <person name="Goeker M."/>
        </authorList>
    </citation>
    <scope>NUCLEOTIDE SEQUENCE [LARGE SCALE GENOMIC DNA]</scope>
    <source>
        <strain evidence="4 5">DSM 28323</strain>
    </source>
</reference>
<evidence type="ECO:0000256" key="3">
    <source>
        <dbReference type="SAM" id="Coils"/>
    </source>
</evidence>
<comment type="subcellular location">
    <subcellularLocation>
        <location evidence="1">Cell envelope</location>
    </subcellularLocation>
</comment>
<gene>
    <name evidence="4" type="ORF">BC659_3178</name>
</gene>
<organism evidence="4 5">
    <name type="scientific">Sediminibacterium goheungense</name>
    <dbReference type="NCBI Taxonomy" id="1086393"/>
    <lineage>
        <taxon>Bacteria</taxon>
        <taxon>Pseudomonadati</taxon>
        <taxon>Bacteroidota</taxon>
        <taxon>Chitinophagia</taxon>
        <taxon>Chitinophagales</taxon>
        <taxon>Chitinophagaceae</taxon>
        <taxon>Sediminibacterium</taxon>
    </lineage>
</organism>